<dbReference type="PROSITE" id="PS00908">
    <property type="entry name" value="MR_MLE_1"/>
    <property type="match status" value="1"/>
</dbReference>
<dbReference type="InterPro" id="IPR013342">
    <property type="entry name" value="Mandelate_racemase_C"/>
</dbReference>
<dbReference type="GO" id="GO:0016836">
    <property type="term" value="F:hydro-lyase activity"/>
    <property type="evidence" value="ECO:0007669"/>
    <property type="project" value="TreeGrafter"/>
</dbReference>
<dbReference type="EC" id="4.2.1.156" evidence="5"/>
<reference evidence="5 6" key="1">
    <citation type="submission" date="2018-06" db="EMBL/GenBank/DDBJ databases">
        <title>Draft Genome Sequence of a Novel Marine Bacterium Related to the Verrucomicrobia.</title>
        <authorList>
            <person name="Vosseberg J."/>
            <person name="Martijn J."/>
            <person name="Ettema T.J.G."/>
        </authorList>
    </citation>
    <scope>NUCLEOTIDE SEQUENCE [LARGE SCALE GENOMIC DNA]</scope>
    <source>
        <strain evidence="5">TARA_B100001123</strain>
    </source>
</reference>
<evidence type="ECO:0000256" key="1">
    <source>
        <dbReference type="ARBA" id="ARBA00001946"/>
    </source>
</evidence>
<dbReference type="InterPro" id="IPR029065">
    <property type="entry name" value="Enolase_C-like"/>
</dbReference>
<dbReference type="InterPro" id="IPR029017">
    <property type="entry name" value="Enolase-like_N"/>
</dbReference>
<dbReference type="Pfam" id="PF02746">
    <property type="entry name" value="MR_MLE_N"/>
    <property type="match status" value="1"/>
</dbReference>
<dbReference type="GO" id="GO:0016052">
    <property type="term" value="P:carbohydrate catabolic process"/>
    <property type="evidence" value="ECO:0007669"/>
    <property type="project" value="TreeGrafter"/>
</dbReference>
<keyword evidence="3" id="KW-0460">Magnesium</keyword>
<dbReference type="InterPro" id="IPR046945">
    <property type="entry name" value="RHMD-like"/>
</dbReference>
<evidence type="ECO:0000259" key="4">
    <source>
        <dbReference type="SMART" id="SM00922"/>
    </source>
</evidence>
<organism evidence="5 6">
    <name type="scientific">Candidatus Moanibacter tarae</name>
    <dbReference type="NCBI Taxonomy" id="2200854"/>
    <lineage>
        <taxon>Bacteria</taxon>
        <taxon>Pseudomonadati</taxon>
        <taxon>Verrucomicrobiota</taxon>
        <taxon>Opitutia</taxon>
        <taxon>Puniceicoccales</taxon>
        <taxon>Puniceicoccales incertae sedis</taxon>
        <taxon>Candidatus Moanibacter</taxon>
    </lineage>
</organism>
<sequence length="372" mass="41410">MKIAHVNTSLVRIPVEKPTSISTRQLSAREYVVVSVESDSGETGHGYTYAGTVAGYSTLSFVKDVFIPLILDCDPHLIERLWSKMYQEVLLSGRRGAAIRALSAVDIALWDLLAKSAGLPLYRLLGGSSDRVPAYASGGYYRPGDLLENVREEITAYQDLGFTDFKIKVGGSDFDTDVARVKVARETIGSSGRLALDANNAWKWPHEAIRFARAVETADIWWLEEPLSPDDFEGHAEVARTLEIPVATGEIHATRWEFRQLIEHHSADILQPDAAVLGGISEYMKIAHCAASFNLPLAPHWHANLHAQLIAAVSNGLTVEFFALEQDIYNFERLLTPDTRLRPTNGEIYLPDRHGIGIEFDQESINRWRVNS</sequence>
<dbReference type="CDD" id="cd03316">
    <property type="entry name" value="MR_like"/>
    <property type="match status" value="1"/>
</dbReference>
<comment type="cofactor">
    <cofactor evidence="1">
        <name>Mg(2+)</name>
        <dbReference type="ChEBI" id="CHEBI:18420"/>
    </cofactor>
</comment>
<protein>
    <submittedName>
        <fullName evidence="5">L-talarate/galactarate dehydratase</fullName>
        <ecNumber evidence="5">4.2.1.156</ecNumber>
    </submittedName>
</protein>
<evidence type="ECO:0000313" key="6">
    <source>
        <dbReference type="Proteomes" id="UP000247465"/>
    </source>
</evidence>
<evidence type="ECO:0000313" key="5">
    <source>
        <dbReference type="EMBL" id="AWT60145.1"/>
    </source>
</evidence>
<dbReference type="PANTHER" id="PTHR13794:SF58">
    <property type="entry name" value="MITOCHONDRIAL ENOLASE SUPERFAMILY MEMBER 1"/>
    <property type="match status" value="1"/>
</dbReference>
<dbReference type="EMBL" id="CP029803">
    <property type="protein sequence ID" value="AWT60145.1"/>
    <property type="molecule type" value="Genomic_DNA"/>
</dbReference>
<dbReference type="SMART" id="SM00922">
    <property type="entry name" value="MR_MLE"/>
    <property type="match status" value="1"/>
</dbReference>
<keyword evidence="2" id="KW-0479">Metal-binding</keyword>
<dbReference type="PANTHER" id="PTHR13794">
    <property type="entry name" value="ENOLASE SUPERFAMILY, MANDELATE RACEMASE"/>
    <property type="match status" value="1"/>
</dbReference>
<keyword evidence="5" id="KW-0456">Lyase</keyword>
<dbReference type="InterPro" id="IPR036849">
    <property type="entry name" value="Enolase-like_C_sf"/>
</dbReference>
<dbReference type="InterPro" id="IPR018110">
    <property type="entry name" value="Mandel_Rmase/mucon_lact_enz_CS"/>
</dbReference>
<accession>A0A2Z4AF66</accession>
<dbReference type="GO" id="GO:0009063">
    <property type="term" value="P:amino acid catabolic process"/>
    <property type="evidence" value="ECO:0007669"/>
    <property type="project" value="InterPro"/>
</dbReference>
<proteinExistence type="predicted"/>
<feature type="domain" description="Mandelate racemase/muconate lactonizing enzyme C-terminal" evidence="4">
    <location>
        <begin position="147"/>
        <end position="245"/>
    </location>
</feature>
<dbReference type="KEGG" id="mtar:DF168_01346"/>
<dbReference type="Pfam" id="PF13378">
    <property type="entry name" value="MR_MLE_C"/>
    <property type="match status" value="1"/>
</dbReference>
<dbReference type="SFLD" id="SFLDG00179">
    <property type="entry name" value="mandelate_racemase"/>
    <property type="match status" value="1"/>
</dbReference>
<dbReference type="SFLD" id="SFLDS00001">
    <property type="entry name" value="Enolase"/>
    <property type="match status" value="1"/>
</dbReference>
<dbReference type="AlphaFoldDB" id="A0A2Z4AF66"/>
<evidence type="ECO:0000256" key="3">
    <source>
        <dbReference type="ARBA" id="ARBA00022842"/>
    </source>
</evidence>
<dbReference type="Gene3D" id="3.20.20.120">
    <property type="entry name" value="Enolase-like C-terminal domain"/>
    <property type="match status" value="1"/>
</dbReference>
<dbReference type="GO" id="GO:0000287">
    <property type="term" value="F:magnesium ion binding"/>
    <property type="evidence" value="ECO:0007669"/>
    <property type="project" value="TreeGrafter"/>
</dbReference>
<dbReference type="InterPro" id="IPR013341">
    <property type="entry name" value="Mandelate_racemase_N_dom"/>
</dbReference>
<name>A0A2Z4AF66_9BACT</name>
<dbReference type="SUPFAM" id="SSF51604">
    <property type="entry name" value="Enolase C-terminal domain-like"/>
    <property type="match status" value="1"/>
</dbReference>
<evidence type="ECO:0000256" key="2">
    <source>
        <dbReference type="ARBA" id="ARBA00022723"/>
    </source>
</evidence>
<dbReference type="Proteomes" id="UP000247465">
    <property type="component" value="Chromosome"/>
</dbReference>
<dbReference type="SUPFAM" id="SSF54826">
    <property type="entry name" value="Enolase N-terminal domain-like"/>
    <property type="match status" value="1"/>
</dbReference>
<gene>
    <name evidence="5" type="ORF">DF168_01346</name>
</gene>
<dbReference type="Gene3D" id="3.30.390.10">
    <property type="entry name" value="Enolase-like, N-terminal domain"/>
    <property type="match status" value="1"/>
</dbReference>